<evidence type="ECO:0000256" key="1">
    <source>
        <dbReference type="SAM" id="Phobius"/>
    </source>
</evidence>
<sequence>MKLKSYASHPKLCLNLKVSANLFKDSAANVMPRIRRIRITYLTVFIAFTQYCNGFLTSVSECYVKNDSIDISASTSEEFICDVHYEIEKRNMLDAGHRGSKEFVMMK</sequence>
<keyword evidence="1" id="KW-0472">Membrane</keyword>
<keyword evidence="3" id="KW-1185">Reference proteome</keyword>
<dbReference type="VEuPathDB" id="VectorBase:GBRI043973"/>
<reference evidence="3" key="1">
    <citation type="submission" date="2014-03" db="EMBL/GenBank/DDBJ databases">
        <authorList>
            <person name="Aksoy S."/>
            <person name="Warren W."/>
            <person name="Wilson R.K."/>
        </authorList>
    </citation>
    <scope>NUCLEOTIDE SEQUENCE [LARGE SCALE GENOMIC DNA]</scope>
    <source>
        <strain evidence="3">IAEA</strain>
    </source>
</reference>
<evidence type="ECO:0000313" key="3">
    <source>
        <dbReference type="Proteomes" id="UP000091820"/>
    </source>
</evidence>
<proteinExistence type="predicted"/>
<dbReference type="EnsemblMetazoa" id="GBRI043973-RA">
    <property type="protein sequence ID" value="GBRI043973-PA"/>
    <property type="gene ID" value="GBRI043973"/>
</dbReference>
<organism evidence="2 3">
    <name type="scientific">Glossina brevipalpis</name>
    <dbReference type="NCBI Taxonomy" id="37001"/>
    <lineage>
        <taxon>Eukaryota</taxon>
        <taxon>Metazoa</taxon>
        <taxon>Ecdysozoa</taxon>
        <taxon>Arthropoda</taxon>
        <taxon>Hexapoda</taxon>
        <taxon>Insecta</taxon>
        <taxon>Pterygota</taxon>
        <taxon>Neoptera</taxon>
        <taxon>Endopterygota</taxon>
        <taxon>Diptera</taxon>
        <taxon>Brachycera</taxon>
        <taxon>Muscomorpha</taxon>
        <taxon>Hippoboscoidea</taxon>
        <taxon>Glossinidae</taxon>
        <taxon>Glossina</taxon>
    </lineage>
</organism>
<dbReference type="Proteomes" id="UP000091820">
    <property type="component" value="Unassembled WGS sequence"/>
</dbReference>
<keyword evidence="1" id="KW-1133">Transmembrane helix</keyword>
<protein>
    <submittedName>
        <fullName evidence="2">Uncharacterized protein</fullName>
    </submittedName>
</protein>
<dbReference type="AlphaFoldDB" id="A0A1A9X4J1"/>
<reference evidence="2" key="2">
    <citation type="submission" date="2020-05" db="UniProtKB">
        <authorList>
            <consortium name="EnsemblMetazoa"/>
        </authorList>
    </citation>
    <scope>IDENTIFICATION</scope>
    <source>
        <strain evidence="2">IAEA</strain>
    </source>
</reference>
<evidence type="ECO:0000313" key="2">
    <source>
        <dbReference type="EnsemblMetazoa" id="GBRI043973-PA"/>
    </source>
</evidence>
<keyword evidence="1" id="KW-0812">Transmembrane</keyword>
<name>A0A1A9X4J1_9MUSC</name>
<feature type="transmembrane region" description="Helical" evidence="1">
    <location>
        <begin position="39"/>
        <end position="56"/>
    </location>
</feature>
<accession>A0A1A9X4J1</accession>